<dbReference type="RefSeq" id="WP_058503385.1">
    <property type="nucleotide sequence ID" value="NZ_CAAAIF010000019.1"/>
</dbReference>
<keyword evidence="4" id="KW-1185">Reference proteome</keyword>
<dbReference type="InterPro" id="IPR008927">
    <property type="entry name" value="6-PGluconate_DH-like_C_sf"/>
</dbReference>
<gene>
    <name evidence="3" type="ORF">Lnau_0300</name>
</gene>
<dbReference type="InterPro" id="IPR037108">
    <property type="entry name" value="TM1727-like_C_sf"/>
</dbReference>
<evidence type="ECO:0000256" key="1">
    <source>
        <dbReference type="ARBA" id="ARBA00023002"/>
    </source>
</evidence>
<organism evidence="3 4">
    <name type="scientific">Legionella nautarum</name>
    <dbReference type="NCBI Taxonomy" id="45070"/>
    <lineage>
        <taxon>Bacteria</taxon>
        <taxon>Pseudomonadati</taxon>
        <taxon>Pseudomonadota</taxon>
        <taxon>Gammaproteobacteria</taxon>
        <taxon>Legionellales</taxon>
        <taxon>Legionellaceae</taxon>
        <taxon>Legionella</taxon>
    </lineage>
</organism>
<dbReference type="AlphaFoldDB" id="A0A0W0X3F6"/>
<dbReference type="SUPFAM" id="SSF48179">
    <property type="entry name" value="6-phosphogluconate dehydrogenase C-terminal domain-like"/>
    <property type="match status" value="1"/>
</dbReference>
<accession>A0A0W0X3F6</accession>
<dbReference type="Gene3D" id="3.40.50.720">
    <property type="entry name" value="NAD(P)-binding Rossmann-like Domain"/>
    <property type="match status" value="1"/>
</dbReference>
<dbReference type="InterPro" id="IPR018931">
    <property type="entry name" value="DUF2520"/>
</dbReference>
<dbReference type="PANTHER" id="PTHR40459">
    <property type="entry name" value="CONSERVED HYPOTHETICAL ALANINE AND LEUCINE RICH PROTEIN"/>
    <property type="match status" value="1"/>
</dbReference>
<evidence type="ECO:0000313" key="4">
    <source>
        <dbReference type="Proteomes" id="UP000054725"/>
    </source>
</evidence>
<keyword evidence="1" id="KW-0560">Oxidoreductase</keyword>
<dbReference type="OrthoDB" id="8650434at2"/>
<sequence length="290" mass="31850">MLNINFIGCGNLGKTLGRIITQEQLGTVKGILTGSEETANASVKFIGAGKSYLKLSELPQANIYFITTRDDLIERTCKQLLIEAKIETGAIFIHCSGSLSSTALQYARDQGHFAMSVHPIKSFANPEISAKTFRGTYCGYEGDLEIFPVVKALFEGIGAHLFPIKKEQKTIYHAAGVIANNYLVTLHHIASECYHLAGLSEDLAYKITSMLMKDALQNLQNSSHKKALTGPLQRGDIKIIEEHLSQLTTQSAIKEVYAILGEATLSLTEHKKEIKEVLAALLREEGENLK</sequence>
<proteinExistence type="predicted"/>
<dbReference type="STRING" id="45070.Lnau_0300"/>
<dbReference type="Proteomes" id="UP000054725">
    <property type="component" value="Unassembled WGS sequence"/>
</dbReference>
<protein>
    <recommendedName>
        <fullName evidence="2">DUF2520 domain-containing protein</fullName>
    </recommendedName>
</protein>
<dbReference type="InterPro" id="IPR036291">
    <property type="entry name" value="NAD(P)-bd_dom_sf"/>
</dbReference>
<comment type="caution">
    <text evidence="3">The sequence shown here is derived from an EMBL/GenBank/DDBJ whole genome shotgun (WGS) entry which is preliminary data.</text>
</comment>
<dbReference type="PANTHER" id="PTHR40459:SF1">
    <property type="entry name" value="CONSERVED HYPOTHETICAL ALANINE AND LEUCINE RICH PROTEIN"/>
    <property type="match status" value="1"/>
</dbReference>
<evidence type="ECO:0000259" key="2">
    <source>
        <dbReference type="Pfam" id="PF10728"/>
    </source>
</evidence>
<reference evidence="3 4" key="1">
    <citation type="submission" date="2015-11" db="EMBL/GenBank/DDBJ databases">
        <title>Genomic analysis of 38 Legionella species identifies large and diverse effector repertoires.</title>
        <authorList>
            <person name="Burstein D."/>
            <person name="Amaro F."/>
            <person name="Zusman T."/>
            <person name="Lifshitz Z."/>
            <person name="Cohen O."/>
            <person name="Gilbert J.A."/>
            <person name="Pupko T."/>
            <person name="Shuman H.A."/>
            <person name="Segal G."/>
        </authorList>
    </citation>
    <scope>NUCLEOTIDE SEQUENCE [LARGE SCALE GENOMIC DNA]</scope>
    <source>
        <strain evidence="3 4">ATCC 49506</strain>
    </source>
</reference>
<dbReference type="PATRIC" id="fig|45070.6.peg.311"/>
<feature type="domain" description="DUF2520" evidence="2">
    <location>
        <begin position="137"/>
        <end position="264"/>
    </location>
</feature>
<dbReference type="Gene3D" id="1.10.1040.20">
    <property type="entry name" value="ProC-like, C-terminal domain"/>
    <property type="match status" value="1"/>
</dbReference>
<dbReference type="SUPFAM" id="SSF51735">
    <property type="entry name" value="NAD(P)-binding Rossmann-fold domains"/>
    <property type="match status" value="1"/>
</dbReference>
<dbReference type="EMBL" id="LNYO01000003">
    <property type="protein sequence ID" value="KTD39101.1"/>
    <property type="molecule type" value="Genomic_DNA"/>
</dbReference>
<dbReference type="GO" id="GO:0016491">
    <property type="term" value="F:oxidoreductase activity"/>
    <property type="evidence" value="ECO:0007669"/>
    <property type="project" value="UniProtKB-KW"/>
</dbReference>
<evidence type="ECO:0000313" key="3">
    <source>
        <dbReference type="EMBL" id="KTD39101.1"/>
    </source>
</evidence>
<name>A0A0W0X3F6_9GAMM</name>
<dbReference type="Pfam" id="PF10728">
    <property type="entry name" value="DUF2520"/>
    <property type="match status" value="1"/>
</dbReference>